<protein>
    <submittedName>
        <fullName evidence="1">Uncharacterized protein</fullName>
    </submittedName>
</protein>
<name>G0QTT1_ICHMU</name>
<organism evidence="1 2">
    <name type="scientific">Ichthyophthirius multifiliis</name>
    <name type="common">White spot disease agent</name>
    <name type="synonym">Ich</name>
    <dbReference type="NCBI Taxonomy" id="5932"/>
    <lineage>
        <taxon>Eukaryota</taxon>
        <taxon>Sar</taxon>
        <taxon>Alveolata</taxon>
        <taxon>Ciliophora</taxon>
        <taxon>Intramacronucleata</taxon>
        <taxon>Oligohymenophorea</taxon>
        <taxon>Hymenostomatida</taxon>
        <taxon>Ophryoglenina</taxon>
        <taxon>Ichthyophthirius</taxon>
    </lineage>
</organism>
<evidence type="ECO:0000313" key="1">
    <source>
        <dbReference type="EMBL" id="EGR31381.1"/>
    </source>
</evidence>
<dbReference type="Proteomes" id="UP000008983">
    <property type="component" value="Unassembled WGS sequence"/>
</dbReference>
<dbReference type="GeneID" id="14907515"/>
<dbReference type="RefSeq" id="XP_004034867.1">
    <property type="nucleotide sequence ID" value="XM_004034819.1"/>
</dbReference>
<proteinExistence type="predicted"/>
<dbReference type="AlphaFoldDB" id="G0QTT1"/>
<reference evidence="1 2" key="1">
    <citation type="submission" date="2011-07" db="EMBL/GenBank/DDBJ databases">
        <authorList>
            <person name="Coyne R."/>
            <person name="Brami D."/>
            <person name="Johnson J."/>
            <person name="Hostetler J."/>
            <person name="Hannick L."/>
            <person name="Clark T."/>
            <person name="Cassidy-Hanley D."/>
            <person name="Inman J."/>
        </authorList>
    </citation>
    <scope>NUCLEOTIDE SEQUENCE [LARGE SCALE GENOMIC DNA]</scope>
    <source>
        <strain evidence="1 2">G5</strain>
    </source>
</reference>
<keyword evidence="2" id="KW-1185">Reference proteome</keyword>
<evidence type="ECO:0000313" key="2">
    <source>
        <dbReference type="Proteomes" id="UP000008983"/>
    </source>
</evidence>
<dbReference type="EMBL" id="GL983872">
    <property type="protein sequence ID" value="EGR31381.1"/>
    <property type="molecule type" value="Genomic_DNA"/>
</dbReference>
<dbReference type="InParanoid" id="G0QTT1"/>
<accession>G0QTT1</accession>
<sequence length="141" mass="16479">MIVFIISQFLFEQVKSPSASYLAEKNLNILQIIFLVSKSTPNFSNKSYLVPKRIIFQFFCYFFISSVQKNKLFNNQLIFERSNIITKQSSFSSQKELIIYFNSLPPPNSYIFINSYLLLLENLINQKSIPFVGIYLSSPQY</sequence>
<gene>
    <name evidence="1" type="ORF">IMG5_111160</name>
</gene>